<reference evidence="3 4" key="1">
    <citation type="submission" date="2015-12" db="EMBL/GenBank/DDBJ databases">
        <title>The genome of Folsomia candida.</title>
        <authorList>
            <person name="Faddeeva A."/>
            <person name="Derks M.F."/>
            <person name="Anvar Y."/>
            <person name="Smit S."/>
            <person name="Van Straalen N."/>
            <person name="Roelofs D."/>
        </authorList>
    </citation>
    <scope>NUCLEOTIDE SEQUENCE [LARGE SCALE GENOMIC DNA]</scope>
    <source>
        <strain evidence="3 4">VU population</strain>
        <tissue evidence="3">Whole body</tissue>
    </source>
</reference>
<dbReference type="PANTHER" id="PTHR21437:SF1">
    <property type="entry name" value="WIDE AWAKE"/>
    <property type="match status" value="1"/>
</dbReference>
<evidence type="ECO:0000256" key="1">
    <source>
        <dbReference type="SAM" id="MobiDB-lite"/>
    </source>
</evidence>
<dbReference type="GO" id="GO:0007165">
    <property type="term" value="P:signal transduction"/>
    <property type="evidence" value="ECO:0007669"/>
    <property type="project" value="InterPro"/>
</dbReference>
<feature type="compositionally biased region" description="Low complexity" evidence="1">
    <location>
        <begin position="21"/>
        <end position="39"/>
    </location>
</feature>
<proteinExistence type="predicted"/>
<dbReference type="InterPro" id="IPR000159">
    <property type="entry name" value="RA_dom"/>
</dbReference>
<name>A0A226DHB2_FOLCA</name>
<dbReference type="GO" id="GO:0061172">
    <property type="term" value="P:regulation of establishment of bipolar cell polarity"/>
    <property type="evidence" value="ECO:0007669"/>
    <property type="project" value="TreeGrafter"/>
</dbReference>
<feature type="compositionally biased region" description="Low complexity" evidence="1">
    <location>
        <begin position="563"/>
        <end position="595"/>
    </location>
</feature>
<dbReference type="GO" id="GO:0005819">
    <property type="term" value="C:spindle"/>
    <property type="evidence" value="ECO:0007669"/>
    <property type="project" value="TreeGrafter"/>
</dbReference>
<dbReference type="PROSITE" id="PS50200">
    <property type="entry name" value="RA"/>
    <property type="match status" value="1"/>
</dbReference>
<dbReference type="PANTHER" id="PTHR21437">
    <property type="entry name" value="WIDE AWAKE"/>
    <property type="match status" value="1"/>
</dbReference>
<feature type="region of interest" description="Disordered" evidence="1">
    <location>
        <begin position="562"/>
        <end position="599"/>
    </location>
</feature>
<dbReference type="InterPro" id="IPR039269">
    <property type="entry name" value="ANKFN1"/>
</dbReference>
<organism evidence="3 4">
    <name type="scientific">Folsomia candida</name>
    <name type="common">Springtail</name>
    <dbReference type="NCBI Taxonomy" id="158441"/>
    <lineage>
        <taxon>Eukaryota</taxon>
        <taxon>Metazoa</taxon>
        <taxon>Ecdysozoa</taxon>
        <taxon>Arthropoda</taxon>
        <taxon>Hexapoda</taxon>
        <taxon>Collembola</taxon>
        <taxon>Entomobryomorpha</taxon>
        <taxon>Isotomoidea</taxon>
        <taxon>Isotomidae</taxon>
        <taxon>Proisotominae</taxon>
        <taxon>Folsomia</taxon>
    </lineage>
</organism>
<evidence type="ECO:0000313" key="4">
    <source>
        <dbReference type="Proteomes" id="UP000198287"/>
    </source>
</evidence>
<sequence length="1012" mass="114188">MNLCKNDCAFSEDQPQYNVISPSKSGSSNNNNNNNKSNSRYSGKIRALDGLWLELRNAAVVESSSTSAESNSKGSNHTSSSGGGMVSCLPILMREASSPLLGGDKGISNGFRIDCTGPIHRKSHQRIISIKNLFSNSPKFQKNFQRGVFLSCLIYSEDKILVTLDDLLPTFQIDEDLSSSFQHDFHWLHKISSIWNDAKFLKQEMEKCDSASTLHFRVKLLQTVVTMQESLDLSDLGKVYYKPITTENNNVTFLCTVNHLRSTKLVSTPCGKWIPIEKYKAKKMVSDTYQVLSISSQNLMLYHQMSNIPLGKGLYIGYFKLVSSVDLLKLIVPEKTPSIIPCVKIRNNPQVSKSEWELLTSLTTANLNFINNNEVEKASRSRLTEGQLTFKHDLDSSLKKLFSNLKIDRNSALNHRFYTTEVIEVSSSVTLLILLPPIEKACSIEGDPDDLKWIEDNKLMALPVQVFEMTHMLTYHNTLARRLMRLSCTLEVETILAQHNRRKAFSTEEMSHAQTQISTLTRLQTKLEHSWKECRWMMDVVKAARAKDKNFISLRDFLNQYNTTSPSSSSSSSPTKKFSTASTNCSSSSSASSSTIKKFPKGSYVNANQPFSRLQLQQLLNLRHESQQQKKCEETNHRGSLELQGPCIPSNPNFKFESCSSLPIVGKTSTTNLDKLRTSASLFELQLGPTNKNPSSSNLHQKLQHCTQEFMKLGLHLKTEDEPDHHYQNVQEALEENKRDLSVVDPHEYQNLQDLQNEFIRYPPPLPTISVNSNVPMQLDSYMRHQSSRSKLVSLTTMTNRLKDNHNEGNKGGNSECVPGTSDPAGVRTLSWTKQRTSLDRCFNINNSTTNTTMSSSSICSDGNSHSREILHEDGNETDSSTDVRNSSAFAVSGMSKIVEVYAAYECGLLTGTCVRLQITWDTGARQIINLLINKLNEKMQVNQDQQYPQNVDDFYLVSVIGARERVLRMDYKPLRLQKPWDGARLFVRKKKDVTAAVSLEWNLRSHLKNPD</sequence>
<protein>
    <submittedName>
        <fullName evidence="3">Ankyrin repeat and fibronectin type-III domain-containing protein 1</fullName>
    </submittedName>
</protein>
<dbReference type="Proteomes" id="UP000198287">
    <property type="component" value="Unassembled WGS sequence"/>
</dbReference>
<gene>
    <name evidence="3" type="ORF">Fcan01_21654</name>
</gene>
<keyword evidence="4" id="KW-1185">Reference proteome</keyword>
<comment type="caution">
    <text evidence="3">The sequence shown here is derived from an EMBL/GenBank/DDBJ whole genome shotgun (WGS) entry which is preliminary data.</text>
</comment>
<evidence type="ECO:0000313" key="3">
    <source>
        <dbReference type="EMBL" id="OXA43576.1"/>
    </source>
</evidence>
<feature type="domain" description="Ras-associating" evidence="2">
    <location>
        <begin position="896"/>
        <end position="993"/>
    </location>
</feature>
<dbReference type="AlphaFoldDB" id="A0A226DHB2"/>
<feature type="compositionally biased region" description="Low complexity" evidence="1">
    <location>
        <begin position="64"/>
        <end position="80"/>
    </location>
</feature>
<accession>A0A226DHB2</accession>
<evidence type="ECO:0000259" key="2">
    <source>
        <dbReference type="PROSITE" id="PS50200"/>
    </source>
</evidence>
<feature type="region of interest" description="Disordered" evidence="1">
    <location>
        <begin position="64"/>
        <end position="83"/>
    </location>
</feature>
<feature type="region of interest" description="Disordered" evidence="1">
    <location>
        <begin position="803"/>
        <end position="827"/>
    </location>
</feature>
<dbReference type="EMBL" id="LNIX01000021">
    <property type="protein sequence ID" value="OXA43576.1"/>
    <property type="molecule type" value="Genomic_DNA"/>
</dbReference>
<feature type="region of interest" description="Disordered" evidence="1">
    <location>
        <begin position="15"/>
        <end position="41"/>
    </location>
</feature>
<dbReference type="GO" id="GO:0000132">
    <property type="term" value="P:establishment of mitotic spindle orientation"/>
    <property type="evidence" value="ECO:0007669"/>
    <property type="project" value="TreeGrafter"/>
</dbReference>
<dbReference type="OrthoDB" id="2428204at2759"/>
<dbReference type="Pfam" id="PF00788">
    <property type="entry name" value="RA"/>
    <property type="match status" value="1"/>
</dbReference>